<proteinExistence type="inferred from homology"/>
<keyword evidence="6" id="KW-0029">Amino-acid transport</keyword>
<dbReference type="GO" id="GO:0022857">
    <property type="term" value="F:transmembrane transporter activity"/>
    <property type="evidence" value="ECO:0007669"/>
    <property type="project" value="InterPro"/>
</dbReference>
<dbReference type="InterPro" id="IPR043429">
    <property type="entry name" value="ArtM/GltK/GlnP/TcyL/YhdX-like"/>
</dbReference>
<dbReference type="AlphaFoldDB" id="A0A0K2VQH2"/>
<evidence type="ECO:0000256" key="4">
    <source>
        <dbReference type="ARBA" id="ARBA00022475"/>
    </source>
</evidence>
<comment type="similarity">
    <text evidence="2">Belongs to the binding-protein-dependent transport system permease family. HisMQ subfamily.</text>
</comment>
<feature type="transmembrane region" description="Helical" evidence="9">
    <location>
        <begin position="100"/>
        <end position="130"/>
    </location>
</feature>
<comment type="subcellular location">
    <subcellularLocation>
        <location evidence="1">Cell inner membrane</location>
        <topology evidence="1">Multi-pass membrane protein</topology>
    </subcellularLocation>
    <subcellularLocation>
        <location evidence="9">Cell membrane</location>
        <topology evidence="9">Multi-pass membrane protein</topology>
    </subcellularLocation>
</comment>
<keyword evidence="8 9" id="KW-0472">Membrane</keyword>
<feature type="transmembrane region" description="Helical" evidence="9">
    <location>
        <begin position="27"/>
        <end position="45"/>
    </location>
</feature>
<dbReference type="GO" id="GO:0006865">
    <property type="term" value="P:amino acid transport"/>
    <property type="evidence" value="ECO:0007669"/>
    <property type="project" value="UniProtKB-KW"/>
</dbReference>
<evidence type="ECO:0000313" key="11">
    <source>
        <dbReference type="EMBL" id="CDX51131.1"/>
    </source>
</evidence>
<evidence type="ECO:0000256" key="2">
    <source>
        <dbReference type="ARBA" id="ARBA00010072"/>
    </source>
</evidence>
<evidence type="ECO:0000313" key="12">
    <source>
        <dbReference type="Proteomes" id="UP000182888"/>
    </source>
</evidence>
<dbReference type="NCBIfam" id="TIGR01726">
    <property type="entry name" value="HEQRo_perm_3TM"/>
    <property type="match status" value="1"/>
</dbReference>
<dbReference type="Pfam" id="PF00528">
    <property type="entry name" value="BPD_transp_1"/>
    <property type="match status" value="1"/>
</dbReference>
<organism evidence="11 12">
    <name type="scientific">Mesorhizobium plurifarium</name>
    <dbReference type="NCBI Taxonomy" id="69974"/>
    <lineage>
        <taxon>Bacteria</taxon>
        <taxon>Pseudomonadati</taxon>
        <taxon>Pseudomonadota</taxon>
        <taxon>Alphaproteobacteria</taxon>
        <taxon>Hyphomicrobiales</taxon>
        <taxon>Phyllobacteriaceae</taxon>
        <taxon>Mesorhizobium</taxon>
    </lineage>
</organism>
<dbReference type="PANTHER" id="PTHR30614">
    <property type="entry name" value="MEMBRANE COMPONENT OF AMINO ACID ABC TRANSPORTER"/>
    <property type="match status" value="1"/>
</dbReference>
<accession>A0A0K2VQH2</accession>
<evidence type="ECO:0000256" key="9">
    <source>
        <dbReference type="RuleBase" id="RU363032"/>
    </source>
</evidence>
<dbReference type="Gene3D" id="1.10.3720.10">
    <property type="entry name" value="MetI-like"/>
    <property type="match status" value="1"/>
</dbReference>
<dbReference type="CDD" id="cd06261">
    <property type="entry name" value="TM_PBP2"/>
    <property type="match status" value="1"/>
</dbReference>
<feature type="transmembrane region" description="Helical" evidence="9">
    <location>
        <begin position="221"/>
        <end position="243"/>
    </location>
</feature>
<keyword evidence="3 9" id="KW-0813">Transport</keyword>
<reference evidence="12" key="1">
    <citation type="submission" date="2014-08" db="EMBL/GenBank/DDBJ databases">
        <authorList>
            <person name="Edwards T."/>
        </authorList>
    </citation>
    <scope>NUCLEOTIDE SEQUENCE [LARGE SCALE GENOMIC DNA]</scope>
</reference>
<dbReference type="GO" id="GO:0043190">
    <property type="term" value="C:ATP-binding cassette (ABC) transporter complex"/>
    <property type="evidence" value="ECO:0007669"/>
    <property type="project" value="InterPro"/>
</dbReference>
<dbReference type="Proteomes" id="UP000182888">
    <property type="component" value="Unassembled WGS sequence"/>
</dbReference>
<evidence type="ECO:0000256" key="6">
    <source>
        <dbReference type="ARBA" id="ARBA00022970"/>
    </source>
</evidence>
<evidence type="ECO:0000256" key="8">
    <source>
        <dbReference type="ARBA" id="ARBA00023136"/>
    </source>
</evidence>
<protein>
    <submittedName>
        <fullName evidence="11">Amino-acid transporter subunit membrane component of ABC superfamily</fullName>
    </submittedName>
</protein>
<evidence type="ECO:0000256" key="3">
    <source>
        <dbReference type="ARBA" id="ARBA00022448"/>
    </source>
</evidence>
<evidence type="ECO:0000256" key="7">
    <source>
        <dbReference type="ARBA" id="ARBA00022989"/>
    </source>
</evidence>
<dbReference type="InterPro" id="IPR000515">
    <property type="entry name" value="MetI-like"/>
</dbReference>
<dbReference type="InterPro" id="IPR010065">
    <property type="entry name" value="AA_ABC_transptr_permease_3TM"/>
</dbReference>
<feature type="transmembrane region" description="Helical" evidence="9">
    <location>
        <begin position="363"/>
        <end position="385"/>
    </location>
</feature>
<keyword evidence="7 9" id="KW-1133">Transmembrane helix</keyword>
<evidence type="ECO:0000256" key="1">
    <source>
        <dbReference type="ARBA" id="ARBA00004429"/>
    </source>
</evidence>
<dbReference type="EMBL" id="CCND01000005">
    <property type="protein sequence ID" value="CDX51131.1"/>
    <property type="molecule type" value="Genomic_DNA"/>
</dbReference>
<dbReference type="SUPFAM" id="SSF161098">
    <property type="entry name" value="MetI-like"/>
    <property type="match status" value="1"/>
</dbReference>
<dbReference type="PANTHER" id="PTHR30614:SF37">
    <property type="entry name" value="AMINO-ACID ABC TRANSPORTER PERMEASE PROTEIN YHDX-RELATED"/>
    <property type="match status" value="1"/>
</dbReference>
<dbReference type="PROSITE" id="PS50928">
    <property type="entry name" value="ABC_TM1"/>
    <property type="match status" value="1"/>
</dbReference>
<name>A0A0K2VQH2_MESPL</name>
<keyword evidence="5 9" id="KW-0812">Transmembrane</keyword>
<keyword evidence="4" id="KW-1003">Cell membrane</keyword>
<feature type="transmembrane region" description="Helical" evidence="9">
    <location>
        <begin position="189"/>
        <end position="209"/>
    </location>
</feature>
<evidence type="ECO:0000259" key="10">
    <source>
        <dbReference type="PROSITE" id="PS50928"/>
    </source>
</evidence>
<feature type="domain" description="ABC transmembrane type-1" evidence="10">
    <location>
        <begin position="94"/>
        <end position="382"/>
    </location>
</feature>
<dbReference type="InterPro" id="IPR035906">
    <property type="entry name" value="MetI-like_sf"/>
</dbReference>
<sequence length="397" mass="42236">MSLTIDPVPGPEGPGILRRISLWWGDWPLTQVAVILAVVALFWLFGHNTAATMARVGITPGFGFLARPANFEIGEAPIAFAAGDTYARAILAGFLNTLRVAVLGCVFATVLGVLFGVASLSGNLLLAVLVRWYVEIIRNTPLLLQLFFWIGLVKSLPPPRQAISAFHSFFLTNRGVFLPGLVFHNAAGLTWLATIGLVLILGGMSWLLWRRGQLTVRRAGLGLLALAVGVVAIFALTGSYAELEVPVLAGFNIRGGYNLTPEFAALLTGLVVKFSAAIAEIVRAGILSVSRGQWEAARALGLHNGQIMRLVVLPQALRVITPLTTSSYLDLVKDSSLAVAIGYPDLVSIVGTTANTTGQSFEALAILIAIYLAINLSVSAGMNVYNQRVALRGAVRA</sequence>
<gene>
    <name evidence="11" type="primary">aapQ</name>
    <name evidence="11" type="ORF">MPL1032_130159</name>
</gene>
<evidence type="ECO:0000256" key="5">
    <source>
        <dbReference type="ARBA" id="ARBA00022692"/>
    </source>
</evidence>